<keyword evidence="4" id="KW-0560">Oxidoreductase</keyword>
<comment type="subunit">
    <text evidence="2">Homodimer.</text>
</comment>
<dbReference type="GO" id="GO:0016491">
    <property type="term" value="F:oxidoreductase activity"/>
    <property type="evidence" value="ECO:0007669"/>
    <property type="project" value="UniProtKB-KW"/>
</dbReference>
<name>A0AAX3N4F1_9BACL</name>
<dbReference type="InterPro" id="IPR036188">
    <property type="entry name" value="FAD/NAD-bd_sf"/>
</dbReference>
<dbReference type="InterPro" id="IPR050097">
    <property type="entry name" value="Ferredoxin-NADP_redctase_2"/>
</dbReference>
<dbReference type="Gene3D" id="3.50.50.60">
    <property type="entry name" value="FAD/NAD(P)-binding domain"/>
    <property type="match status" value="2"/>
</dbReference>
<dbReference type="SUPFAM" id="SSF51905">
    <property type="entry name" value="FAD/NAD(P)-binding domain"/>
    <property type="match status" value="1"/>
</dbReference>
<dbReference type="PRINTS" id="PR00368">
    <property type="entry name" value="FADPNR"/>
</dbReference>
<accession>A0AAX3N4F1</accession>
<feature type="domain" description="FAD/NAD(P)-binding" evidence="5">
    <location>
        <begin position="3"/>
        <end position="282"/>
    </location>
</feature>
<dbReference type="Pfam" id="PF07992">
    <property type="entry name" value="Pyr_redox_2"/>
    <property type="match status" value="1"/>
</dbReference>
<evidence type="ECO:0000313" key="6">
    <source>
        <dbReference type="EMBL" id="WDH84626.1"/>
    </source>
</evidence>
<dbReference type="PRINTS" id="PR00469">
    <property type="entry name" value="PNDRDTASEII"/>
</dbReference>
<reference evidence="6" key="1">
    <citation type="submission" date="2023-02" db="EMBL/GenBank/DDBJ databases">
        <title>Pathogen: clinical or host-associated sample.</title>
        <authorList>
            <person name="Hergert J."/>
            <person name="Casey R."/>
            <person name="Wagner J."/>
            <person name="Young E.L."/>
            <person name="Oakeson K.F."/>
        </authorList>
    </citation>
    <scope>NUCLEOTIDE SEQUENCE</scope>
    <source>
        <strain evidence="6">2022CK-00830</strain>
    </source>
</reference>
<organism evidence="6 7">
    <name type="scientific">Paenibacillus urinalis</name>
    <dbReference type="NCBI Taxonomy" id="521520"/>
    <lineage>
        <taxon>Bacteria</taxon>
        <taxon>Bacillati</taxon>
        <taxon>Bacillota</taxon>
        <taxon>Bacilli</taxon>
        <taxon>Bacillales</taxon>
        <taxon>Paenibacillaceae</taxon>
        <taxon>Paenibacillus</taxon>
    </lineage>
</organism>
<evidence type="ECO:0000256" key="1">
    <source>
        <dbReference type="ARBA" id="ARBA00001974"/>
    </source>
</evidence>
<dbReference type="PANTHER" id="PTHR48105">
    <property type="entry name" value="THIOREDOXIN REDUCTASE 1-RELATED-RELATED"/>
    <property type="match status" value="1"/>
</dbReference>
<evidence type="ECO:0000256" key="4">
    <source>
        <dbReference type="ARBA" id="ARBA00023002"/>
    </source>
</evidence>
<evidence type="ECO:0000313" key="7">
    <source>
        <dbReference type="Proteomes" id="UP001220962"/>
    </source>
</evidence>
<proteinExistence type="predicted"/>
<comment type="cofactor">
    <cofactor evidence="1">
        <name>FAD</name>
        <dbReference type="ChEBI" id="CHEBI:57692"/>
    </cofactor>
</comment>
<dbReference type="AlphaFoldDB" id="A0AAX3N4F1"/>
<keyword evidence="3" id="KW-0285">Flavoprotein</keyword>
<evidence type="ECO:0000256" key="2">
    <source>
        <dbReference type="ARBA" id="ARBA00011738"/>
    </source>
</evidence>
<evidence type="ECO:0000256" key="3">
    <source>
        <dbReference type="ARBA" id="ARBA00022630"/>
    </source>
</evidence>
<sequence length="298" mass="32625">MLDCIIIGGGPAGLSAGLVLGRSLRRTVILDHGRPRHARTRQSHGYLTRDGASPAEFRQIAHQELSEYPFISIMQEEVVDVQPVYGGFIARMSSGKEVAGRKVLLSTGLREILPTLPGLQEYYGHSIFSCPYCDGYELRGKRLVLLAETTNVFSTAQMIYHWSKDLVICTNGKRILNVEQQRRLVNKGIRIAEQPIAQLTGSDGKLEAIRFSNGQTIEREGGFVIPQLSQASHIGPRLGCHMNDRGALITDPYGRTNIRGIYAAGDSTVTSPTQLVIAAAEGSKAAIGINMDLVYEDF</sequence>
<evidence type="ECO:0000259" key="5">
    <source>
        <dbReference type="Pfam" id="PF07992"/>
    </source>
</evidence>
<gene>
    <name evidence="6" type="ORF">PUW23_10605</name>
</gene>
<protein>
    <submittedName>
        <fullName evidence="6">NAD(P)/FAD-dependent oxidoreductase</fullName>
    </submittedName>
</protein>
<dbReference type="InterPro" id="IPR023753">
    <property type="entry name" value="FAD/NAD-binding_dom"/>
</dbReference>
<dbReference type="RefSeq" id="WP_274359799.1">
    <property type="nucleotide sequence ID" value="NZ_CP118101.1"/>
</dbReference>
<dbReference type="EMBL" id="CP118101">
    <property type="protein sequence ID" value="WDH84626.1"/>
    <property type="molecule type" value="Genomic_DNA"/>
</dbReference>
<dbReference type="Proteomes" id="UP001220962">
    <property type="component" value="Chromosome"/>
</dbReference>